<keyword evidence="8" id="KW-0131">Cell cycle</keyword>
<evidence type="ECO:0000256" key="7">
    <source>
        <dbReference type="HAMAP-Rule" id="MF_02065"/>
    </source>
</evidence>
<dbReference type="InterPro" id="IPR003770">
    <property type="entry name" value="MLTG-like"/>
</dbReference>
<proteinExistence type="inferred from homology"/>
<comment type="caution">
    <text evidence="8">The sequence shown here is derived from an EMBL/GenBank/DDBJ whole genome shotgun (WGS) entry which is preliminary data.</text>
</comment>
<dbReference type="GO" id="GO:0008932">
    <property type="term" value="F:lytic endotransglycosylase activity"/>
    <property type="evidence" value="ECO:0007669"/>
    <property type="project" value="UniProtKB-UniRule"/>
</dbReference>
<dbReference type="EMBL" id="BOPZ01000003">
    <property type="protein sequence ID" value="GIM27911.1"/>
    <property type="molecule type" value="Genomic_DNA"/>
</dbReference>
<dbReference type="RefSeq" id="WP_212902661.1">
    <property type="nucleotide sequence ID" value="NZ_BOPZ01000003.1"/>
</dbReference>
<evidence type="ECO:0000256" key="3">
    <source>
        <dbReference type="ARBA" id="ARBA00022989"/>
    </source>
</evidence>
<evidence type="ECO:0000313" key="9">
    <source>
        <dbReference type="Proteomes" id="UP000679179"/>
    </source>
</evidence>
<dbReference type="CDD" id="cd08010">
    <property type="entry name" value="MltG_like"/>
    <property type="match status" value="1"/>
</dbReference>
<dbReference type="NCBIfam" id="TIGR00247">
    <property type="entry name" value="endolytic transglycosylase MltG"/>
    <property type="match status" value="1"/>
</dbReference>
<comment type="catalytic activity">
    <reaction evidence="7">
        <text>a peptidoglycan chain = a peptidoglycan chain with N-acetyl-1,6-anhydromuramyl-[peptide] at the reducing end + a peptidoglycan chain with N-acetylglucosamine at the non-reducing end.</text>
        <dbReference type="EC" id="4.2.2.29"/>
    </reaction>
</comment>
<evidence type="ECO:0000313" key="8">
    <source>
        <dbReference type="EMBL" id="GIM27911.1"/>
    </source>
</evidence>
<dbReference type="GO" id="GO:0051301">
    <property type="term" value="P:cell division"/>
    <property type="evidence" value="ECO:0007669"/>
    <property type="project" value="UniProtKB-KW"/>
</dbReference>
<evidence type="ECO:0000256" key="2">
    <source>
        <dbReference type="ARBA" id="ARBA00022692"/>
    </source>
</evidence>
<dbReference type="GO" id="GO:0009252">
    <property type="term" value="P:peptidoglycan biosynthetic process"/>
    <property type="evidence" value="ECO:0007669"/>
    <property type="project" value="UniProtKB-UniRule"/>
</dbReference>
<comment type="similarity">
    <text evidence="7">Belongs to the transglycosylase MltG family.</text>
</comment>
<keyword evidence="8" id="KW-0132">Cell division</keyword>
<dbReference type="PANTHER" id="PTHR30518">
    <property type="entry name" value="ENDOLYTIC MUREIN TRANSGLYCOSYLASE"/>
    <property type="match status" value="1"/>
</dbReference>
<keyword evidence="6 7" id="KW-0961">Cell wall biogenesis/degradation</keyword>
<comment type="function">
    <text evidence="7">Functions as a peptidoglycan terminase that cleaves nascent peptidoglycan strands endolytically to terminate their elongation.</text>
</comment>
<evidence type="ECO:0000256" key="6">
    <source>
        <dbReference type="ARBA" id="ARBA00023316"/>
    </source>
</evidence>
<dbReference type="HAMAP" id="MF_02065">
    <property type="entry name" value="MltG"/>
    <property type="match status" value="1"/>
</dbReference>
<keyword evidence="1 7" id="KW-1003">Cell membrane</keyword>
<keyword evidence="2 7" id="KW-0812">Transmembrane</keyword>
<dbReference type="PROSITE" id="PS51257">
    <property type="entry name" value="PROKAR_LIPOPROTEIN"/>
    <property type="match status" value="1"/>
</dbReference>
<reference evidence="8" key="1">
    <citation type="submission" date="2021-03" db="EMBL/GenBank/DDBJ databases">
        <title>Taxonomic study of Clostridium polyendosporum from meadow-gley soil under rice.</title>
        <authorList>
            <person name="Kobayashi H."/>
            <person name="Tanizawa Y."/>
            <person name="Yagura M."/>
        </authorList>
    </citation>
    <scope>NUCLEOTIDE SEQUENCE</scope>
    <source>
        <strain evidence="8">JCM 30710</strain>
    </source>
</reference>
<dbReference type="Pfam" id="PF02618">
    <property type="entry name" value="YceG"/>
    <property type="match status" value="1"/>
</dbReference>
<dbReference type="GO" id="GO:0071555">
    <property type="term" value="P:cell wall organization"/>
    <property type="evidence" value="ECO:0007669"/>
    <property type="project" value="UniProtKB-KW"/>
</dbReference>
<dbReference type="EC" id="4.2.2.29" evidence="7"/>
<evidence type="ECO:0000256" key="4">
    <source>
        <dbReference type="ARBA" id="ARBA00023136"/>
    </source>
</evidence>
<gene>
    <name evidence="7" type="primary">mltG</name>
    <name evidence="8" type="ORF">CPJCM30710_05770</name>
</gene>
<accession>A0A919RY71</accession>
<dbReference type="GO" id="GO:0005886">
    <property type="term" value="C:plasma membrane"/>
    <property type="evidence" value="ECO:0007669"/>
    <property type="project" value="UniProtKB-UniRule"/>
</dbReference>
<keyword evidence="3 7" id="KW-1133">Transmembrane helix</keyword>
<evidence type="ECO:0000256" key="5">
    <source>
        <dbReference type="ARBA" id="ARBA00023239"/>
    </source>
</evidence>
<dbReference type="AlphaFoldDB" id="A0A919RY71"/>
<dbReference type="Gene3D" id="3.30.1490.480">
    <property type="entry name" value="Endolytic murein transglycosylase"/>
    <property type="match status" value="2"/>
</dbReference>
<dbReference type="Proteomes" id="UP000679179">
    <property type="component" value="Unassembled WGS sequence"/>
</dbReference>
<sequence>MKKLVKPMRLVSIIILFILVISGCSYVKYKKAIDSPLIAKGPTIEIVVNEGETLYGLLERLKREGVLRNYYISKYYIKKHNLGAEIKPGTYDVSIDTSLEKFISILKQGGYSVKLTIPEGFSVEDIATKVEKTGLVTKKEFLYALRKYPIPRFVKDDNKKRYNLEGYLFPDTYTFQKNAKADDIILAMITRFNQVMKDVQIETGREIKEKDYERILTVASIIEKEARVEKDRTLISSVIENRLKSNMMLQIDATVIYSLGQHKDVVTYKDLEVKSPYNTYKNKGLPIGPICNPGKLSILAAIKPDNTNYLYYVLKKDNSHYFTATYKDFLIKKKEFGY</sequence>
<protein>
    <recommendedName>
        <fullName evidence="7">Endolytic murein transglycosylase</fullName>
        <ecNumber evidence="7">4.2.2.29</ecNumber>
    </recommendedName>
    <alternativeName>
        <fullName evidence="7">Peptidoglycan lytic transglycosylase</fullName>
    </alternativeName>
    <alternativeName>
        <fullName evidence="7">Peptidoglycan polymerization terminase</fullName>
    </alternativeName>
</protein>
<organism evidence="8 9">
    <name type="scientific">Clostridium polyendosporum</name>
    <dbReference type="NCBI Taxonomy" id="69208"/>
    <lineage>
        <taxon>Bacteria</taxon>
        <taxon>Bacillati</taxon>
        <taxon>Bacillota</taxon>
        <taxon>Clostridia</taxon>
        <taxon>Eubacteriales</taxon>
        <taxon>Clostridiaceae</taxon>
        <taxon>Clostridium</taxon>
    </lineage>
</organism>
<evidence type="ECO:0000256" key="1">
    <source>
        <dbReference type="ARBA" id="ARBA00022475"/>
    </source>
</evidence>
<dbReference type="PANTHER" id="PTHR30518:SF2">
    <property type="entry name" value="ENDOLYTIC MUREIN TRANSGLYCOSYLASE"/>
    <property type="match status" value="1"/>
</dbReference>
<feature type="site" description="Important for catalytic activity" evidence="7">
    <location>
        <position position="225"/>
    </location>
</feature>
<keyword evidence="5 7" id="KW-0456">Lyase</keyword>
<name>A0A919RY71_9CLOT</name>
<keyword evidence="4 7" id="KW-0472">Membrane</keyword>
<keyword evidence="9" id="KW-1185">Reference proteome</keyword>